<protein>
    <submittedName>
        <fullName evidence="7">ABC transporter ATP-binding protein</fullName>
    </submittedName>
</protein>
<evidence type="ECO:0000313" key="8">
    <source>
        <dbReference type="Proteomes" id="UP001314635"/>
    </source>
</evidence>
<evidence type="ECO:0000256" key="5">
    <source>
        <dbReference type="ARBA" id="ARBA00024722"/>
    </source>
</evidence>
<dbReference type="PROSITE" id="PS50893">
    <property type="entry name" value="ABC_TRANSPORTER_2"/>
    <property type="match status" value="1"/>
</dbReference>
<evidence type="ECO:0000256" key="1">
    <source>
        <dbReference type="ARBA" id="ARBA00005417"/>
    </source>
</evidence>
<dbReference type="PANTHER" id="PTHR42781:SF4">
    <property type="entry name" value="SPERMIDINE_PUTRESCINE IMPORT ATP-BINDING PROTEIN POTA"/>
    <property type="match status" value="1"/>
</dbReference>
<accession>A0ABS5G7K7</accession>
<proteinExistence type="inferred from homology"/>
<evidence type="ECO:0000259" key="6">
    <source>
        <dbReference type="PROSITE" id="PS50893"/>
    </source>
</evidence>
<dbReference type="PANTHER" id="PTHR42781">
    <property type="entry name" value="SPERMIDINE/PUTRESCINE IMPORT ATP-BINDING PROTEIN POTA"/>
    <property type="match status" value="1"/>
</dbReference>
<evidence type="ECO:0000256" key="4">
    <source>
        <dbReference type="ARBA" id="ARBA00022840"/>
    </source>
</evidence>
<dbReference type="InterPro" id="IPR050093">
    <property type="entry name" value="ABC_SmlMolc_Importer"/>
</dbReference>
<evidence type="ECO:0000256" key="3">
    <source>
        <dbReference type="ARBA" id="ARBA00022741"/>
    </source>
</evidence>
<keyword evidence="4 7" id="KW-0067">ATP-binding</keyword>
<keyword evidence="2" id="KW-0813">Transport</keyword>
<dbReference type="SMART" id="SM00382">
    <property type="entry name" value="AAA"/>
    <property type="match status" value="1"/>
</dbReference>
<dbReference type="InterPro" id="IPR027417">
    <property type="entry name" value="P-loop_NTPase"/>
</dbReference>
<dbReference type="RefSeq" id="WP_172235759.1">
    <property type="nucleotide sequence ID" value="NZ_JABFDP010000003.1"/>
</dbReference>
<comment type="caution">
    <text evidence="7">The sequence shown here is derived from an EMBL/GenBank/DDBJ whole genome shotgun (WGS) entry which is preliminary data.</text>
</comment>
<dbReference type="GO" id="GO:0005524">
    <property type="term" value="F:ATP binding"/>
    <property type="evidence" value="ECO:0007669"/>
    <property type="project" value="UniProtKB-KW"/>
</dbReference>
<dbReference type="InterPro" id="IPR017871">
    <property type="entry name" value="ABC_transporter-like_CS"/>
</dbReference>
<keyword evidence="3" id="KW-0547">Nucleotide-binding</keyword>
<dbReference type="Proteomes" id="UP001314635">
    <property type="component" value="Unassembled WGS sequence"/>
</dbReference>
<evidence type="ECO:0000313" key="7">
    <source>
        <dbReference type="EMBL" id="MBR1137297.1"/>
    </source>
</evidence>
<dbReference type="Pfam" id="PF00005">
    <property type="entry name" value="ABC_tran"/>
    <property type="match status" value="1"/>
</dbReference>
<dbReference type="InterPro" id="IPR003593">
    <property type="entry name" value="AAA+_ATPase"/>
</dbReference>
<dbReference type="Gene3D" id="3.40.50.300">
    <property type="entry name" value="P-loop containing nucleotide triphosphate hydrolases"/>
    <property type="match status" value="1"/>
</dbReference>
<feature type="domain" description="ABC transporter" evidence="6">
    <location>
        <begin position="7"/>
        <end position="245"/>
    </location>
</feature>
<keyword evidence="8" id="KW-1185">Reference proteome</keyword>
<dbReference type="EMBL" id="JAFCLK010000014">
    <property type="protein sequence ID" value="MBR1137297.1"/>
    <property type="molecule type" value="Genomic_DNA"/>
</dbReference>
<reference evidence="8" key="1">
    <citation type="journal article" date="2021" name="ISME J.">
        <title>Evolutionary origin and ecological implication of a unique nif island in free-living Bradyrhizobium lineages.</title>
        <authorList>
            <person name="Tao J."/>
        </authorList>
    </citation>
    <scope>NUCLEOTIDE SEQUENCE [LARGE SCALE GENOMIC DNA]</scope>
    <source>
        <strain evidence="8">SZCCT0094</strain>
    </source>
</reference>
<evidence type="ECO:0000256" key="2">
    <source>
        <dbReference type="ARBA" id="ARBA00022448"/>
    </source>
</evidence>
<dbReference type="InterPro" id="IPR003439">
    <property type="entry name" value="ABC_transporter-like_ATP-bd"/>
</dbReference>
<sequence>MQPTPLISYDRVHKTFAGPAGAVAAVDDVSLDIAEGEFLAIVGSSGSGKTTLLRLANRLIEPDGGSIRIAGEDISRLEPVALRRRIGTVFQNGALFPHMTVAANIGITPRLLGTAPKAVAARVDELLDLVQLDRAAHRDRLPDALSGGQRQRVGVARALAAGPRIVLMDEPFGALDPLTRDTLGSDYRALHAQLGLTTVMITHDITEALLLADRIAVMRSGHLVEAGTPAALAASREPYVAELMTTPRRQAARLAALLPESGAA</sequence>
<organism evidence="7 8">
    <name type="scientific">Bradyrhizobium denitrificans</name>
    <dbReference type="NCBI Taxonomy" id="2734912"/>
    <lineage>
        <taxon>Bacteria</taxon>
        <taxon>Pseudomonadati</taxon>
        <taxon>Pseudomonadota</taxon>
        <taxon>Alphaproteobacteria</taxon>
        <taxon>Hyphomicrobiales</taxon>
        <taxon>Nitrobacteraceae</taxon>
        <taxon>Bradyrhizobium</taxon>
    </lineage>
</organism>
<gene>
    <name evidence="7" type="ORF">JQ619_16100</name>
</gene>
<dbReference type="SUPFAM" id="SSF52540">
    <property type="entry name" value="P-loop containing nucleoside triphosphate hydrolases"/>
    <property type="match status" value="1"/>
</dbReference>
<comment type="function">
    <text evidence="5">Involved in beta-(1--&gt;2)glucan export. Transmembrane domains (TMD) form a pore in the inner membrane and the ATP-binding domain (NBD) is responsible for energy generation.</text>
</comment>
<dbReference type="PROSITE" id="PS00211">
    <property type="entry name" value="ABC_TRANSPORTER_1"/>
    <property type="match status" value="1"/>
</dbReference>
<name>A0ABS5G7K7_9BRAD</name>
<comment type="similarity">
    <text evidence="1">Belongs to the ABC transporter superfamily.</text>
</comment>